<keyword evidence="4" id="KW-1185">Reference proteome</keyword>
<comment type="caution">
    <text evidence="3">The sequence shown here is derived from an EMBL/GenBank/DDBJ whole genome shotgun (WGS) entry which is preliminary data.</text>
</comment>
<feature type="chain" id="PRO_5037679599" evidence="2">
    <location>
        <begin position="27"/>
        <end position="75"/>
    </location>
</feature>
<accession>A0A919RKH0</accession>
<feature type="region of interest" description="Disordered" evidence="1">
    <location>
        <begin position="46"/>
        <end position="75"/>
    </location>
</feature>
<feature type="signal peptide" evidence="2">
    <location>
        <begin position="1"/>
        <end position="26"/>
    </location>
</feature>
<proteinExistence type="predicted"/>
<keyword evidence="2" id="KW-0732">Signal</keyword>
<dbReference type="Proteomes" id="UP000606172">
    <property type="component" value="Unassembled WGS sequence"/>
</dbReference>
<evidence type="ECO:0000256" key="1">
    <source>
        <dbReference type="SAM" id="MobiDB-lite"/>
    </source>
</evidence>
<dbReference type="AlphaFoldDB" id="A0A919RKH0"/>
<gene>
    <name evidence="3" type="ORF">Ssi02_56740</name>
</gene>
<sequence length="75" mass="7516">MRALRAAMSASLAVATLGALTTPAHADTVPVSTAAFGTATAFSLLNPDASPQAPTTGHAAQAHTAPCPWCWSTEP</sequence>
<evidence type="ECO:0000256" key="2">
    <source>
        <dbReference type="SAM" id="SignalP"/>
    </source>
</evidence>
<evidence type="ECO:0000313" key="4">
    <source>
        <dbReference type="Proteomes" id="UP000606172"/>
    </source>
</evidence>
<evidence type="ECO:0000313" key="3">
    <source>
        <dbReference type="EMBL" id="GII95443.1"/>
    </source>
</evidence>
<organism evidence="3 4">
    <name type="scientific">Sinosporangium siamense</name>
    <dbReference type="NCBI Taxonomy" id="1367973"/>
    <lineage>
        <taxon>Bacteria</taxon>
        <taxon>Bacillati</taxon>
        <taxon>Actinomycetota</taxon>
        <taxon>Actinomycetes</taxon>
        <taxon>Streptosporangiales</taxon>
        <taxon>Streptosporangiaceae</taxon>
        <taxon>Sinosporangium</taxon>
    </lineage>
</organism>
<dbReference type="RefSeq" id="WP_204030510.1">
    <property type="nucleotide sequence ID" value="NZ_BOOW01000036.1"/>
</dbReference>
<dbReference type="EMBL" id="BOOW01000036">
    <property type="protein sequence ID" value="GII95443.1"/>
    <property type="molecule type" value="Genomic_DNA"/>
</dbReference>
<protein>
    <submittedName>
        <fullName evidence="3">Uncharacterized protein</fullName>
    </submittedName>
</protein>
<reference evidence="3" key="1">
    <citation type="submission" date="2021-01" db="EMBL/GenBank/DDBJ databases">
        <title>Whole genome shotgun sequence of Sinosporangium siamense NBRC 109515.</title>
        <authorList>
            <person name="Komaki H."/>
            <person name="Tamura T."/>
        </authorList>
    </citation>
    <scope>NUCLEOTIDE SEQUENCE</scope>
    <source>
        <strain evidence="3">NBRC 109515</strain>
    </source>
</reference>
<name>A0A919RKH0_9ACTN</name>